<dbReference type="PANTHER" id="PTHR16024">
    <property type="entry name" value="XK-RELATED PROTEIN"/>
    <property type="match status" value="1"/>
</dbReference>
<dbReference type="Pfam" id="PF09815">
    <property type="entry name" value="XK-related"/>
    <property type="match status" value="1"/>
</dbReference>
<dbReference type="InterPro" id="IPR018629">
    <property type="entry name" value="XK-rel"/>
</dbReference>
<feature type="transmembrane region" description="Helical" evidence="7">
    <location>
        <begin position="66"/>
        <end position="86"/>
    </location>
</feature>
<feature type="region of interest" description="Disordered" evidence="8">
    <location>
        <begin position="781"/>
        <end position="820"/>
    </location>
</feature>
<dbReference type="RefSeq" id="XP_034237623.1">
    <property type="nucleotide sequence ID" value="XM_034381732.1"/>
</dbReference>
<evidence type="ECO:0000256" key="4">
    <source>
        <dbReference type="ARBA" id="ARBA00022692"/>
    </source>
</evidence>
<proteinExistence type="inferred from homology"/>
<dbReference type="KEGG" id="tpal:117643077"/>
<keyword evidence="3" id="KW-1003">Cell membrane</keyword>
<evidence type="ECO:0000256" key="2">
    <source>
        <dbReference type="ARBA" id="ARBA00008789"/>
    </source>
</evidence>
<keyword evidence="9" id="KW-1185">Reference proteome</keyword>
<feature type="region of interest" description="Disordered" evidence="8">
    <location>
        <begin position="643"/>
        <end position="663"/>
    </location>
</feature>
<feature type="region of interest" description="Disordered" evidence="8">
    <location>
        <begin position="435"/>
        <end position="501"/>
    </location>
</feature>
<feature type="compositionally biased region" description="Basic and acidic residues" evidence="8">
    <location>
        <begin position="700"/>
        <end position="714"/>
    </location>
</feature>
<evidence type="ECO:0000256" key="1">
    <source>
        <dbReference type="ARBA" id="ARBA00004651"/>
    </source>
</evidence>
<dbReference type="Proteomes" id="UP000515158">
    <property type="component" value="Unplaced"/>
</dbReference>
<name>A0A6P8YD65_THRPL</name>
<dbReference type="GeneID" id="117643077"/>
<evidence type="ECO:0000313" key="10">
    <source>
        <dbReference type="RefSeq" id="XP_034237623.1"/>
    </source>
</evidence>
<feature type="compositionally biased region" description="Low complexity" evidence="8">
    <location>
        <begin position="542"/>
        <end position="560"/>
    </location>
</feature>
<comment type="similarity">
    <text evidence="2 7">Belongs to the XK family.</text>
</comment>
<organism evidence="10">
    <name type="scientific">Thrips palmi</name>
    <name type="common">Melon thrips</name>
    <dbReference type="NCBI Taxonomy" id="161013"/>
    <lineage>
        <taxon>Eukaryota</taxon>
        <taxon>Metazoa</taxon>
        <taxon>Ecdysozoa</taxon>
        <taxon>Arthropoda</taxon>
        <taxon>Hexapoda</taxon>
        <taxon>Insecta</taxon>
        <taxon>Pterygota</taxon>
        <taxon>Neoptera</taxon>
        <taxon>Paraneoptera</taxon>
        <taxon>Thysanoptera</taxon>
        <taxon>Terebrantia</taxon>
        <taxon>Thripoidea</taxon>
        <taxon>Thripidae</taxon>
        <taxon>Thrips</taxon>
    </lineage>
</organism>
<gene>
    <name evidence="10" type="primary">LOC117643077</name>
</gene>
<dbReference type="InterPro" id="IPR050895">
    <property type="entry name" value="XK-related_scramblase"/>
</dbReference>
<reference evidence="10" key="1">
    <citation type="submission" date="2025-08" db="UniProtKB">
        <authorList>
            <consortium name="RefSeq"/>
        </authorList>
    </citation>
    <scope>IDENTIFICATION</scope>
    <source>
        <tissue evidence="10">Total insect</tissue>
    </source>
</reference>
<feature type="compositionally biased region" description="Polar residues" evidence="8">
    <location>
        <begin position="715"/>
        <end position="725"/>
    </location>
</feature>
<feature type="compositionally biased region" description="Polar residues" evidence="8">
    <location>
        <begin position="518"/>
        <end position="541"/>
    </location>
</feature>
<feature type="compositionally biased region" description="Low complexity" evidence="8">
    <location>
        <begin position="782"/>
        <end position="795"/>
    </location>
</feature>
<feature type="compositionally biased region" description="Polar residues" evidence="8">
    <location>
        <begin position="468"/>
        <end position="501"/>
    </location>
</feature>
<dbReference type="OrthoDB" id="6356248at2759"/>
<keyword evidence="5 7" id="KW-1133">Transmembrane helix</keyword>
<keyword evidence="6 7" id="KW-0472">Membrane</keyword>
<evidence type="ECO:0000256" key="8">
    <source>
        <dbReference type="SAM" id="MobiDB-lite"/>
    </source>
</evidence>
<dbReference type="GO" id="GO:0005886">
    <property type="term" value="C:plasma membrane"/>
    <property type="evidence" value="ECO:0007669"/>
    <property type="project" value="UniProtKB-SubCell"/>
</dbReference>
<evidence type="ECO:0000256" key="3">
    <source>
        <dbReference type="ARBA" id="ARBA00022475"/>
    </source>
</evidence>
<feature type="region of interest" description="Disordered" evidence="8">
    <location>
        <begin position="518"/>
        <end position="578"/>
    </location>
</feature>
<keyword evidence="4 7" id="KW-0812">Transmembrane</keyword>
<feature type="transmembrane region" description="Helical" evidence="7">
    <location>
        <begin position="175"/>
        <end position="197"/>
    </location>
</feature>
<evidence type="ECO:0000256" key="5">
    <source>
        <dbReference type="ARBA" id="ARBA00022989"/>
    </source>
</evidence>
<feature type="compositionally biased region" description="Polar residues" evidence="8">
    <location>
        <begin position="561"/>
        <end position="572"/>
    </location>
</feature>
<dbReference type="InParanoid" id="A0A6P8YD65"/>
<dbReference type="PANTHER" id="PTHR16024:SF28">
    <property type="entry name" value="XK-RELATED PROTEIN"/>
    <property type="match status" value="1"/>
</dbReference>
<feature type="compositionally biased region" description="Basic and acidic residues" evidence="8">
    <location>
        <begin position="435"/>
        <end position="445"/>
    </location>
</feature>
<evidence type="ECO:0000256" key="7">
    <source>
        <dbReference type="RuleBase" id="RU910716"/>
    </source>
</evidence>
<feature type="transmembrane region" description="Helical" evidence="7">
    <location>
        <begin position="326"/>
        <end position="350"/>
    </location>
</feature>
<dbReference type="AlphaFoldDB" id="A0A6P8YD65"/>
<feature type="region of interest" description="Disordered" evidence="8">
    <location>
        <begin position="700"/>
        <end position="727"/>
    </location>
</feature>
<comment type="subcellular location">
    <subcellularLocation>
        <location evidence="1">Cell membrane</location>
        <topology evidence="1">Multi-pass membrane protein</topology>
    </subcellularLocation>
    <subcellularLocation>
        <location evidence="7">Membrane</location>
        <topology evidence="7">Multi-pass membrane protein</topology>
    </subcellularLocation>
</comment>
<evidence type="ECO:0000313" key="9">
    <source>
        <dbReference type="Proteomes" id="UP000515158"/>
    </source>
</evidence>
<feature type="compositionally biased region" description="Basic residues" evidence="8">
    <location>
        <begin position="1026"/>
        <end position="1036"/>
    </location>
</feature>
<feature type="region of interest" description="Disordered" evidence="8">
    <location>
        <begin position="998"/>
        <end position="1036"/>
    </location>
</feature>
<sequence>MAVMKSNTSSVYFTNASHSKNGIKRERLSFSNLDAGLIVFSMTTIIAHLVTDTILVITYYLAGHSFWAFSTIALAVIPASIIQAFSIRWHVLDDAASIPKWLSHCCLLGILFRHVDALQTGLEARRSGDVADFQSLFHQQSDISMLQLFESFMKSAPQLVLQVYIMVQIRDWGPWTGLSAGASLISLAWAMAAYTHAMRQARPDKQKASIPGLALQAVWRTGLLAARITALVLFAICCQAWLFLLLGLHWLGMTVWVVLQKTDLCSTPWEECAYNGVVGVVYCFCFFNLREGRARGRMLAFYVVTVTQNLACLYLFLALAQHTHPVLATVAAGTVVGGTMIGLSAMLTYYRFFHPSGPITLFGPAVVPSGSHAQPKLNVEGSEVQTVVTIQSQAIVERSTNLQVPVVYSQTSHMPSDVEKSNSLRSLKHLWSVDRDGSLSSRSDEAPALGGSPQPDDGCTDRRMLLSSRASTRRPVSTDSIQIPSTIQAEQSKQSTFTVLSGPNGGLSQLSIGQSIGSNLTSRSTLNSQPPQSPTTNHEGWSSNSNQSVHSSNASHSSAVGLSNQSAPQSVRSAHAEETSLQATVVDIDDSKLSWNCTSMMEDTQQSEIIEIISSKAEIISTTGLNKRRGICSSVELGLDKLEQDEKDTQSTQPDSTPPKHEKIDDSFARLCHKLVANAEVKQLGSIELVKKEMERRLTNFPGKEEKRESDYIDSKQSGISSDGTPSEVLSAHDYENICAVNIAREAWGLRSWGGYSDIETWLHDDSVVRDRRRDTLVSMCTTTTASSEKSTTSESPPPVRQHWENCDTSAPPLPCRRPRPSYNRMDDYLDTLAYDLAEIEQREVGSNVVVNSQDNVFVAQPYVVDQHGVLYPLPASLDTILEELEESNVSAGTVTAADIGSTAPGWASSLVATIDEIRMGTCNPLDDTATVSESDFEVGSYRSLQLDATMTTTAPCQESPKGTHRGSQRFSNSLPSLLQAPRSWSHLTPEEVLFLSELKPQPESEGNTEPKCSPLRFNTETQGSQRKHGKRPRRKFSILREKFEPKWERVNVERVHNVQNKLEQSSNNIDRSFVAKRSDFVNKRKFIGLRNQNYSNDAIQIKSESPSTVSPLKEADLKNTVWPSTGKTLSLKSDTLLQQVLAQPKFVPHNKKLVLDSNASA</sequence>
<feature type="transmembrane region" description="Helical" evidence="7">
    <location>
        <begin position="230"/>
        <end position="252"/>
    </location>
</feature>
<protein>
    <recommendedName>
        <fullName evidence="7">XK-related protein</fullName>
    </recommendedName>
</protein>
<evidence type="ECO:0000256" key="6">
    <source>
        <dbReference type="ARBA" id="ARBA00023136"/>
    </source>
</evidence>
<feature type="transmembrane region" description="Helical" evidence="7">
    <location>
        <begin position="301"/>
        <end position="320"/>
    </location>
</feature>
<accession>A0A6P8YD65</accession>
<feature type="transmembrane region" description="Helical" evidence="7">
    <location>
        <begin position="35"/>
        <end position="60"/>
    </location>
</feature>